<protein>
    <submittedName>
        <fullName evidence="1">Lactam utilization protein LamB</fullName>
    </submittedName>
</protein>
<name>A0A6S6TEM1_9BACT</name>
<dbReference type="PANTHER" id="PTHR30292">
    <property type="entry name" value="UNCHARACTERIZED PROTEIN YBGL-RELATED"/>
    <property type="match status" value="1"/>
</dbReference>
<dbReference type="GO" id="GO:0005975">
    <property type="term" value="P:carbohydrate metabolic process"/>
    <property type="evidence" value="ECO:0007669"/>
    <property type="project" value="InterPro"/>
</dbReference>
<reference evidence="1" key="1">
    <citation type="submission" date="2020-01" db="EMBL/GenBank/DDBJ databases">
        <authorList>
            <person name="Meier V. D."/>
            <person name="Meier V D."/>
        </authorList>
    </citation>
    <scope>NUCLEOTIDE SEQUENCE</scope>
    <source>
        <strain evidence="1">HLG_WM_MAG_05</strain>
    </source>
</reference>
<dbReference type="Gene3D" id="3.20.20.370">
    <property type="entry name" value="Glycoside hydrolase/deacetylase"/>
    <property type="match status" value="1"/>
</dbReference>
<dbReference type="InterPro" id="IPR011330">
    <property type="entry name" value="Glyco_hydro/deAcase_b/a-brl"/>
</dbReference>
<accession>A0A6S6TEM1</accession>
<organism evidence="1">
    <name type="scientific">uncultured Sulfurovum sp</name>
    <dbReference type="NCBI Taxonomy" id="269237"/>
    <lineage>
        <taxon>Bacteria</taxon>
        <taxon>Pseudomonadati</taxon>
        <taxon>Campylobacterota</taxon>
        <taxon>Epsilonproteobacteria</taxon>
        <taxon>Campylobacterales</taxon>
        <taxon>Sulfurovaceae</taxon>
        <taxon>Sulfurovum</taxon>
        <taxon>environmental samples</taxon>
    </lineage>
</organism>
<dbReference type="AlphaFoldDB" id="A0A6S6TEM1"/>
<dbReference type="EMBL" id="CACVAU010000052">
    <property type="protein sequence ID" value="CAA6817784.1"/>
    <property type="molecule type" value="Genomic_DNA"/>
</dbReference>
<dbReference type="Pfam" id="PF03746">
    <property type="entry name" value="LamB_YcsF"/>
    <property type="match status" value="1"/>
</dbReference>
<dbReference type="NCBIfam" id="NF003814">
    <property type="entry name" value="PRK05406.1-3"/>
    <property type="match status" value="1"/>
</dbReference>
<sequence>MSIRLNCDMGEGFGTYSMGLDEKIMPYIQMANLACGFHAADPVTMHKSIKLCKEHDIQIGCHPSYPDLVGFGRRDMNCTSEEIVSFVLYQLGALSALCKSYGVTVSYVKPHGALYNKMMQDESIFRSIAKAIAKFDTNLKLMILSSSKNKNYAKIAQKYNICLLYEVFADRAYTNEGLLVPRSENNAVITEKEKVLERAKQLMKKGSLTSIDGKKLKLKVDALCVHGDNKSALKLIKSLHKLQNDF</sequence>
<dbReference type="SUPFAM" id="SSF88713">
    <property type="entry name" value="Glycoside hydrolase/deacetylase"/>
    <property type="match status" value="1"/>
</dbReference>
<gene>
    <name evidence="1" type="ORF">HELGO_WM4807</name>
</gene>
<dbReference type="NCBIfam" id="NF003816">
    <property type="entry name" value="PRK05406.1-5"/>
    <property type="match status" value="1"/>
</dbReference>
<dbReference type="CDD" id="cd10787">
    <property type="entry name" value="LamB_YcsF_like"/>
    <property type="match status" value="1"/>
</dbReference>
<dbReference type="PANTHER" id="PTHR30292:SF0">
    <property type="entry name" value="5-OXOPROLINASE SUBUNIT A"/>
    <property type="match status" value="1"/>
</dbReference>
<dbReference type="InterPro" id="IPR005501">
    <property type="entry name" value="LamB/YcsF/PxpA-like"/>
</dbReference>
<proteinExistence type="predicted"/>
<evidence type="ECO:0000313" key="1">
    <source>
        <dbReference type="EMBL" id="CAA6817784.1"/>
    </source>
</evidence>